<keyword evidence="1" id="KW-1133">Transmembrane helix</keyword>
<gene>
    <name evidence="2" type="ORF">BDY17DRAFT_344043</name>
</gene>
<keyword evidence="1" id="KW-0812">Transmembrane</keyword>
<keyword evidence="1" id="KW-0472">Membrane</keyword>
<evidence type="ECO:0000313" key="3">
    <source>
        <dbReference type="Proteomes" id="UP000799767"/>
    </source>
</evidence>
<keyword evidence="3" id="KW-1185">Reference proteome</keyword>
<dbReference type="Proteomes" id="UP000799767">
    <property type="component" value="Unassembled WGS sequence"/>
</dbReference>
<protein>
    <submittedName>
        <fullName evidence="2">Uncharacterized protein</fullName>
    </submittedName>
</protein>
<organism evidence="2 3">
    <name type="scientific">Neohortaea acidophila</name>
    <dbReference type="NCBI Taxonomy" id="245834"/>
    <lineage>
        <taxon>Eukaryota</taxon>
        <taxon>Fungi</taxon>
        <taxon>Dikarya</taxon>
        <taxon>Ascomycota</taxon>
        <taxon>Pezizomycotina</taxon>
        <taxon>Dothideomycetes</taxon>
        <taxon>Dothideomycetidae</taxon>
        <taxon>Mycosphaerellales</taxon>
        <taxon>Teratosphaeriaceae</taxon>
        <taxon>Neohortaea</taxon>
    </lineage>
</organism>
<dbReference type="RefSeq" id="XP_033591713.1">
    <property type="nucleotide sequence ID" value="XM_033738052.1"/>
</dbReference>
<dbReference type="GeneID" id="54479054"/>
<sequence length="222" mass="24645">MLPVAVRAHVPVTPSALLKTRDLSFSTSSSLQTIIPILALLLLAASCTLLDLRRRTRAQSADSTEYLILESEISIEIGDEGFDIEYEDADGQGRISYETILKSATPHQWTFDIEHLPTLHVERQPGNILERRGRKTLKLRASGAGDADMALLDVKQGRLTLSPFSSRREGVRVVGEFPPPRRRTPRGGMGERDVLVGAATAPYHLEHIWRPLDTAELREDTS</sequence>
<evidence type="ECO:0000313" key="2">
    <source>
        <dbReference type="EMBL" id="KAF2485144.1"/>
    </source>
</evidence>
<dbReference type="EMBL" id="MU001633">
    <property type="protein sequence ID" value="KAF2485144.1"/>
    <property type="molecule type" value="Genomic_DNA"/>
</dbReference>
<accession>A0A6A6PZG8</accession>
<evidence type="ECO:0000256" key="1">
    <source>
        <dbReference type="SAM" id="Phobius"/>
    </source>
</evidence>
<proteinExistence type="predicted"/>
<name>A0A6A6PZG8_9PEZI</name>
<dbReference type="AlphaFoldDB" id="A0A6A6PZG8"/>
<reference evidence="2" key="1">
    <citation type="journal article" date="2020" name="Stud. Mycol.">
        <title>101 Dothideomycetes genomes: a test case for predicting lifestyles and emergence of pathogens.</title>
        <authorList>
            <person name="Haridas S."/>
            <person name="Albert R."/>
            <person name="Binder M."/>
            <person name="Bloem J."/>
            <person name="Labutti K."/>
            <person name="Salamov A."/>
            <person name="Andreopoulos B."/>
            <person name="Baker S."/>
            <person name="Barry K."/>
            <person name="Bills G."/>
            <person name="Bluhm B."/>
            <person name="Cannon C."/>
            <person name="Castanera R."/>
            <person name="Culley D."/>
            <person name="Daum C."/>
            <person name="Ezra D."/>
            <person name="Gonzalez J."/>
            <person name="Henrissat B."/>
            <person name="Kuo A."/>
            <person name="Liang C."/>
            <person name="Lipzen A."/>
            <person name="Lutzoni F."/>
            <person name="Magnuson J."/>
            <person name="Mondo S."/>
            <person name="Nolan M."/>
            <person name="Ohm R."/>
            <person name="Pangilinan J."/>
            <person name="Park H.-J."/>
            <person name="Ramirez L."/>
            <person name="Alfaro M."/>
            <person name="Sun H."/>
            <person name="Tritt A."/>
            <person name="Yoshinaga Y."/>
            <person name="Zwiers L.-H."/>
            <person name="Turgeon B."/>
            <person name="Goodwin S."/>
            <person name="Spatafora J."/>
            <person name="Crous P."/>
            <person name="Grigoriev I."/>
        </authorList>
    </citation>
    <scope>NUCLEOTIDE SEQUENCE</scope>
    <source>
        <strain evidence="2">CBS 113389</strain>
    </source>
</reference>
<feature type="transmembrane region" description="Helical" evidence="1">
    <location>
        <begin position="33"/>
        <end position="52"/>
    </location>
</feature>